<dbReference type="SMART" id="SM00054">
    <property type="entry name" value="EFh"/>
    <property type="match status" value="2"/>
</dbReference>
<comment type="caution">
    <text evidence="9">The sequence shown here is derived from an EMBL/GenBank/DDBJ whole genome shotgun (WGS) entry which is preliminary data.</text>
</comment>
<keyword evidence="3" id="KW-0106">Calcium</keyword>
<dbReference type="Gene3D" id="1.20.120.350">
    <property type="entry name" value="Voltage-gated potassium channels. Chain C"/>
    <property type="match status" value="1"/>
</dbReference>
<dbReference type="PANTHER" id="PTHR46726">
    <property type="entry name" value="TWO PORE CHANNEL 3"/>
    <property type="match status" value="1"/>
</dbReference>
<keyword evidence="10" id="KW-1185">Reference proteome</keyword>
<feature type="domain" description="EF-hand" evidence="8">
    <location>
        <begin position="598"/>
        <end position="633"/>
    </location>
</feature>
<feature type="domain" description="EF-hand" evidence="8">
    <location>
        <begin position="642"/>
        <end position="677"/>
    </location>
</feature>
<dbReference type="InterPro" id="IPR005821">
    <property type="entry name" value="Ion_trans_dom"/>
</dbReference>
<dbReference type="Proteomes" id="UP000601435">
    <property type="component" value="Unassembled WGS sequence"/>
</dbReference>
<evidence type="ECO:0000256" key="2">
    <source>
        <dbReference type="ARBA" id="ARBA00022692"/>
    </source>
</evidence>
<proteinExistence type="predicted"/>
<name>A0A812TSS8_9DINO</name>
<feature type="non-terminal residue" evidence="9">
    <location>
        <position position="772"/>
    </location>
</feature>
<dbReference type="InterPro" id="IPR018247">
    <property type="entry name" value="EF_Hand_1_Ca_BS"/>
</dbReference>
<dbReference type="GO" id="GO:0005216">
    <property type="term" value="F:monoatomic ion channel activity"/>
    <property type="evidence" value="ECO:0007669"/>
    <property type="project" value="InterPro"/>
</dbReference>
<dbReference type="InterPro" id="IPR002048">
    <property type="entry name" value="EF_hand_dom"/>
</dbReference>
<dbReference type="PANTHER" id="PTHR46726:SF1">
    <property type="entry name" value="TWO-PORE CALCIUM CHANNEL 3"/>
    <property type="match status" value="1"/>
</dbReference>
<evidence type="ECO:0000313" key="10">
    <source>
        <dbReference type="Proteomes" id="UP000601435"/>
    </source>
</evidence>
<feature type="transmembrane region" description="Helical" evidence="7">
    <location>
        <begin position="551"/>
        <end position="574"/>
    </location>
</feature>
<organism evidence="9 10">
    <name type="scientific">Symbiodinium necroappetens</name>
    <dbReference type="NCBI Taxonomy" id="1628268"/>
    <lineage>
        <taxon>Eukaryota</taxon>
        <taxon>Sar</taxon>
        <taxon>Alveolata</taxon>
        <taxon>Dinophyceae</taxon>
        <taxon>Suessiales</taxon>
        <taxon>Symbiodiniaceae</taxon>
        <taxon>Symbiodinium</taxon>
    </lineage>
</organism>
<comment type="subcellular location">
    <subcellularLocation>
        <location evidence="1">Membrane</location>
        <topology evidence="1">Multi-pass membrane protein</topology>
    </subcellularLocation>
</comment>
<evidence type="ECO:0000256" key="3">
    <source>
        <dbReference type="ARBA" id="ARBA00022837"/>
    </source>
</evidence>
<sequence length="772" mass="85713">MDMDSELLHAFAAHSSGEWAGWRCEFSAEGRHVPVPERFVPPEMLDWGAELTRVSVDRFERALHVSGSADTYALDVLEAGKCSLETIFATSSPPGKDDKTNCRDTYRTLARRIRVETTVGSEGGTWRLTALQMSVERKWHVDGFSLDVSPIVDTVDGGRITPSGLSLDEIHSAVASDCFEVSGVGMGEDGRLRLPLGVSVMCGETWLEVAFKDKTGMERILRRFVMFRLLAAGTSELRENELQAESEISRARDRAWEPWHLGHFAAPPACAEGFAFRAFWKWLAQEACPFVARDEQLRNILYSSGSNAVQSAYEPAVLRQTAWMEAAAVENLEASASVDPTSTIGRERASKKNVKITGSFLRASSENLAHRHWARLQAVVQSYWLANFMAALILIDAYCTMVDIDATAERTTPPQIFAFISDFCLVVYTLEVAALTACFGWRMFLSDGMMILDVVIVGCGWAEKLISSLADGALGFRTAVLRALMVEVVNPHVQEMHRDPNLDVFNDCHPQCTRAVSSVMYANLLLFKTVIAGDSWGEIAVPVIQEHPATAVIFIGSSLTLVFGVLNLIVAVVVDTFADARLNDVQNLAEEMEDEIEHDRKALGKLFARIDKDGSGQLSLQELIEGARHDSGFQSRLRVMDIDEQDLEQLFHMIDIDQSGTIEVAEFIGPLSRWAHDSKTAPRFIKYNMIQTMHLQEDLYDLSVECFQQLAARVEDLSVQVRMLKQGNPKGHVGQGHEQELSHDGESGEVQKSDSLVSESPTEDLQECQSRL</sequence>
<dbReference type="PROSITE" id="PS00018">
    <property type="entry name" value="EF_HAND_1"/>
    <property type="match status" value="2"/>
</dbReference>
<dbReference type="InterPro" id="IPR027359">
    <property type="entry name" value="Volt_channel_dom_sf"/>
</dbReference>
<dbReference type="GO" id="GO:0016020">
    <property type="term" value="C:membrane"/>
    <property type="evidence" value="ECO:0007669"/>
    <property type="project" value="UniProtKB-SubCell"/>
</dbReference>
<dbReference type="GO" id="GO:0005509">
    <property type="term" value="F:calcium ion binding"/>
    <property type="evidence" value="ECO:0007669"/>
    <property type="project" value="InterPro"/>
</dbReference>
<evidence type="ECO:0000256" key="4">
    <source>
        <dbReference type="ARBA" id="ARBA00022989"/>
    </source>
</evidence>
<dbReference type="Pfam" id="PF00520">
    <property type="entry name" value="Ion_trans"/>
    <property type="match status" value="1"/>
</dbReference>
<feature type="transmembrane region" description="Helical" evidence="7">
    <location>
        <begin position="416"/>
        <end position="444"/>
    </location>
</feature>
<dbReference type="Pfam" id="PF13499">
    <property type="entry name" value="EF-hand_7"/>
    <property type="match status" value="1"/>
</dbReference>
<dbReference type="Gene3D" id="1.10.238.10">
    <property type="entry name" value="EF-hand"/>
    <property type="match status" value="1"/>
</dbReference>
<keyword evidence="4 7" id="KW-1133">Transmembrane helix</keyword>
<keyword evidence="5 7" id="KW-0472">Membrane</keyword>
<reference evidence="9" key="1">
    <citation type="submission" date="2021-02" db="EMBL/GenBank/DDBJ databases">
        <authorList>
            <person name="Dougan E. K."/>
            <person name="Rhodes N."/>
            <person name="Thang M."/>
            <person name="Chan C."/>
        </authorList>
    </citation>
    <scope>NUCLEOTIDE SEQUENCE</scope>
</reference>
<dbReference type="OrthoDB" id="444540at2759"/>
<keyword evidence="2 7" id="KW-0812">Transmembrane</keyword>
<feature type="compositionally biased region" description="Basic and acidic residues" evidence="6">
    <location>
        <begin position="735"/>
        <end position="752"/>
    </location>
</feature>
<feature type="region of interest" description="Disordered" evidence="6">
    <location>
        <begin position="728"/>
        <end position="772"/>
    </location>
</feature>
<dbReference type="PROSITE" id="PS50222">
    <property type="entry name" value="EF_HAND_2"/>
    <property type="match status" value="2"/>
</dbReference>
<evidence type="ECO:0000256" key="6">
    <source>
        <dbReference type="SAM" id="MobiDB-lite"/>
    </source>
</evidence>
<dbReference type="InterPro" id="IPR011992">
    <property type="entry name" value="EF-hand-dom_pair"/>
</dbReference>
<dbReference type="EMBL" id="CAJNJA010025289">
    <property type="protein sequence ID" value="CAE7540460.1"/>
    <property type="molecule type" value="Genomic_DNA"/>
</dbReference>
<evidence type="ECO:0000256" key="5">
    <source>
        <dbReference type="ARBA" id="ARBA00023136"/>
    </source>
</evidence>
<evidence type="ECO:0000259" key="8">
    <source>
        <dbReference type="PROSITE" id="PS50222"/>
    </source>
</evidence>
<accession>A0A812TSS8</accession>
<feature type="transmembrane region" description="Helical" evidence="7">
    <location>
        <begin position="383"/>
        <end position="404"/>
    </location>
</feature>
<dbReference type="CDD" id="cd00051">
    <property type="entry name" value="EFh"/>
    <property type="match status" value="1"/>
</dbReference>
<dbReference type="AlphaFoldDB" id="A0A812TSS8"/>
<dbReference type="SUPFAM" id="SSF47473">
    <property type="entry name" value="EF-hand"/>
    <property type="match status" value="1"/>
</dbReference>
<gene>
    <name evidence="9" type="primary">CPK1</name>
    <name evidence="9" type="ORF">SNEC2469_LOCUS15558</name>
</gene>
<evidence type="ECO:0000256" key="1">
    <source>
        <dbReference type="ARBA" id="ARBA00004141"/>
    </source>
</evidence>
<evidence type="ECO:0000256" key="7">
    <source>
        <dbReference type="SAM" id="Phobius"/>
    </source>
</evidence>
<protein>
    <submittedName>
        <fullName evidence="9">CPK1 protein</fullName>
    </submittedName>
</protein>
<evidence type="ECO:0000313" key="9">
    <source>
        <dbReference type="EMBL" id="CAE7540460.1"/>
    </source>
</evidence>